<dbReference type="Gene3D" id="3.40.50.150">
    <property type="entry name" value="Vaccinia Virus protein VP39"/>
    <property type="match status" value="1"/>
</dbReference>
<dbReference type="EMBL" id="FOVW01000006">
    <property type="protein sequence ID" value="SFO39990.1"/>
    <property type="molecule type" value="Genomic_DNA"/>
</dbReference>
<dbReference type="SUPFAM" id="SSF53335">
    <property type="entry name" value="S-adenosyl-L-methionine-dependent methyltransferases"/>
    <property type="match status" value="1"/>
</dbReference>
<dbReference type="InterPro" id="IPR019257">
    <property type="entry name" value="MeTrfase_dom"/>
</dbReference>
<keyword evidence="2 4" id="KW-0808">Transferase</keyword>
<dbReference type="Proteomes" id="UP000199564">
    <property type="component" value="Unassembled WGS sequence"/>
</dbReference>
<dbReference type="PANTHER" id="PTHR43397">
    <property type="entry name" value="ERGOTHIONEINE BIOSYNTHESIS PROTEIN 1"/>
    <property type="match status" value="1"/>
</dbReference>
<dbReference type="PANTHER" id="PTHR43397:SF1">
    <property type="entry name" value="ERGOTHIONEINE BIOSYNTHESIS PROTEIN 1"/>
    <property type="match status" value="1"/>
</dbReference>
<accession>A0A1I5GVS6</accession>
<dbReference type="InterPro" id="IPR051128">
    <property type="entry name" value="EgtD_Methyltrsf_superfamily"/>
</dbReference>
<feature type="domain" description="Histidine-specific methyltransferase SAM-dependent" evidence="3">
    <location>
        <begin position="27"/>
        <end position="335"/>
    </location>
</feature>
<evidence type="ECO:0000313" key="5">
    <source>
        <dbReference type="Proteomes" id="UP000199564"/>
    </source>
</evidence>
<proteinExistence type="predicted"/>
<dbReference type="GO" id="GO:0008168">
    <property type="term" value="F:methyltransferase activity"/>
    <property type="evidence" value="ECO:0007669"/>
    <property type="project" value="UniProtKB-KW"/>
</dbReference>
<reference evidence="5" key="1">
    <citation type="submission" date="2016-10" db="EMBL/GenBank/DDBJ databases">
        <authorList>
            <person name="Varghese N."/>
            <person name="Submissions S."/>
        </authorList>
    </citation>
    <scope>NUCLEOTIDE SEQUENCE [LARGE SCALE GENOMIC DNA]</scope>
    <source>
        <strain evidence="5">DSM 15282</strain>
    </source>
</reference>
<evidence type="ECO:0000313" key="4">
    <source>
        <dbReference type="EMBL" id="SFO39990.1"/>
    </source>
</evidence>
<dbReference type="PIRSF" id="PIRSF018005">
    <property type="entry name" value="UCP018005"/>
    <property type="match status" value="1"/>
</dbReference>
<evidence type="ECO:0000256" key="1">
    <source>
        <dbReference type="ARBA" id="ARBA00022603"/>
    </source>
</evidence>
<protein>
    <submittedName>
        <fullName evidence="4">Dimethylhistidine N-methyltransferase</fullName>
    </submittedName>
</protein>
<dbReference type="Pfam" id="PF10017">
    <property type="entry name" value="Methyltransf_33"/>
    <property type="match status" value="1"/>
</dbReference>
<dbReference type="InterPro" id="IPR017804">
    <property type="entry name" value="MeTrfase_EgtD-like"/>
</dbReference>
<keyword evidence="5" id="KW-1185">Reference proteome</keyword>
<dbReference type="AlphaFoldDB" id="A0A1I5GVS6"/>
<organism evidence="4 5">
    <name type="scientific">Algoriphagus ornithinivorans</name>
    <dbReference type="NCBI Taxonomy" id="226506"/>
    <lineage>
        <taxon>Bacteria</taxon>
        <taxon>Pseudomonadati</taxon>
        <taxon>Bacteroidota</taxon>
        <taxon>Cytophagia</taxon>
        <taxon>Cytophagales</taxon>
        <taxon>Cyclobacteriaceae</taxon>
        <taxon>Algoriphagus</taxon>
    </lineage>
</organism>
<dbReference type="InterPro" id="IPR035094">
    <property type="entry name" value="EgtD"/>
</dbReference>
<gene>
    <name evidence="4" type="ORF">SAMN04488519_10692</name>
</gene>
<dbReference type="NCBIfam" id="TIGR03438">
    <property type="entry name" value="egtD_ergothio"/>
    <property type="match status" value="1"/>
</dbReference>
<name>A0A1I5GVS6_9BACT</name>
<dbReference type="InterPro" id="IPR029063">
    <property type="entry name" value="SAM-dependent_MTases_sf"/>
</dbReference>
<evidence type="ECO:0000259" key="3">
    <source>
        <dbReference type="Pfam" id="PF10017"/>
    </source>
</evidence>
<dbReference type="GO" id="GO:0032259">
    <property type="term" value="P:methylation"/>
    <property type="evidence" value="ECO:0007669"/>
    <property type="project" value="UniProtKB-KW"/>
</dbReference>
<keyword evidence="1 4" id="KW-0489">Methyltransferase</keyword>
<dbReference type="STRING" id="226506.SAMN04488519_10692"/>
<evidence type="ECO:0000256" key="2">
    <source>
        <dbReference type="ARBA" id="ARBA00022679"/>
    </source>
</evidence>
<sequence>MAVYGHSPSQIILKLMNEIKNASETFLQDVINGLTQNPKLLSSKYFYDAAGDKLFQKIMGLSEYYLTRKEFEIFENQHAAIFGKILRYSQDFNLVELGAGDGMKTKILLRYLRSKPEINFTYFPVDISGSVLQELKNNLESELPEIDVHPIQSTYRNAMKERVWENGKPTLILFLGSNIGNFSLNESKDVLLHVAQGTQTHDWLLLGVDLKKDPSIILQAYNDKQGVTRDFNLNLLTRINRELDANFDLEQFTHWPMYDPLTGECRSYLISQKEQLVTIGAANKLIRFEAFEPIFTEISRKFSESEISQLASDCGFKVVDFFTDSENYFTDVLWQRI</sequence>